<dbReference type="SUPFAM" id="SSF54292">
    <property type="entry name" value="2Fe-2S ferredoxin-like"/>
    <property type="match status" value="1"/>
</dbReference>
<dbReference type="SUPFAM" id="SSF52343">
    <property type="entry name" value="Ferredoxin reductase-like, C-terminal NADP-linked domain"/>
    <property type="match status" value="1"/>
</dbReference>
<dbReference type="GO" id="GO:0016491">
    <property type="term" value="F:oxidoreductase activity"/>
    <property type="evidence" value="ECO:0007669"/>
    <property type="project" value="UniProtKB-KW"/>
</dbReference>
<dbReference type="CDD" id="cd00207">
    <property type="entry name" value="fer2"/>
    <property type="match status" value="1"/>
</dbReference>
<dbReference type="InterPro" id="IPR017927">
    <property type="entry name" value="FAD-bd_FR_type"/>
</dbReference>
<keyword evidence="6" id="KW-0560">Oxidoreductase</keyword>
<dbReference type="Pfam" id="PF00175">
    <property type="entry name" value="NAD_binding_1"/>
    <property type="match status" value="1"/>
</dbReference>
<evidence type="ECO:0000259" key="11">
    <source>
        <dbReference type="PROSITE" id="PS51085"/>
    </source>
</evidence>
<dbReference type="Gene3D" id="2.40.30.10">
    <property type="entry name" value="Translation factors"/>
    <property type="match status" value="1"/>
</dbReference>
<dbReference type="SUPFAM" id="SSF141673">
    <property type="entry name" value="MOSC N-terminal domain-like"/>
    <property type="match status" value="1"/>
</dbReference>
<dbReference type="Gene3D" id="3.10.20.30">
    <property type="match status" value="1"/>
</dbReference>
<comment type="similarity">
    <text evidence="10">In the N-terminal section; belongs to the FAD-binding oxidoreductase type 6 family.</text>
</comment>
<keyword evidence="5" id="KW-0274">FAD</keyword>
<accession>A0A1C3EG40</accession>
<dbReference type="InterPro" id="IPR050415">
    <property type="entry name" value="MRET"/>
</dbReference>
<dbReference type="InterPro" id="IPR001709">
    <property type="entry name" value="Flavoprot_Pyr_Nucl_cyt_Rdtase"/>
</dbReference>
<dbReference type="InterPro" id="IPR008333">
    <property type="entry name" value="Cbr1-like_FAD-bd_dom"/>
</dbReference>
<keyword evidence="4" id="KW-0479">Metal-binding</keyword>
<dbReference type="RefSeq" id="WP_068903177.1">
    <property type="nucleotide sequence ID" value="NZ_JBHUIF010000016.1"/>
</dbReference>
<dbReference type="Pfam" id="PF00970">
    <property type="entry name" value="FAD_binding_6"/>
    <property type="match status" value="1"/>
</dbReference>
<dbReference type="GO" id="GO:0030151">
    <property type="term" value="F:molybdenum ion binding"/>
    <property type="evidence" value="ECO:0007669"/>
    <property type="project" value="InterPro"/>
</dbReference>
<sequence>MAQAVLSEIFIYPIKSAGGISLPSSMVESTGLTFDRRFMICDTKGKMVTGRTSPEIPQISLSLLPDGVQLSHSSMSPLTLKYASFSMKPFQTHVWDDEFEAFTTSAMADGWLSHLLGKQVKLLYTGEESPRFGSKADMTVSFADAFPLLLISEASLEALNDRSPRHNVMSQFRTNLVVKNTLPFAEDSWAKIRIGDVMFAVSCPCSRCVFTTLDVKSGTYHAEGEPITTLSQFRTDDEGNVNFGVNIVALNDGQIHADDEIEILEYRTPEVYKDTSTPKMHLQCVEKQPVANDFMTFWFEQTNGVLPTYRAGQHLPIELMINGEHVKRRYTLSSSPTRPERLSISVKRVEGGLVSNWLHDHFEVGSQLKALQPAGDFFLSDEENERSSLLLLSAGSGVTPMMSILRTLADLNTVEDIVFYHQCRSEQDIPFHDELKQFAEQHPELNIIICLTAPSAGWQGPSGRLNQDHFSLIPELLKRQVFVCGPQGFMDSAIEQLREAGVPDDQLYQEFFTPPDVKTDDELLTVNINVNGEYIRGNNQAFILKQAEEAGVYLPNNCRAGVCGTCKVKLISGDVEQPNLPGLMPGEREDGFILTCCCVPKSDIEIATL</sequence>
<dbReference type="Pfam" id="PF03473">
    <property type="entry name" value="MOSC"/>
    <property type="match status" value="1"/>
</dbReference>
<dbReference type="InterPro" id="IPR001041">
    <property type="entry name" value="2Fe-2S_ferredoxin-type"/>
</dbReference>
<dbReference type="PRINTS" id="PR00406">
    <property type="entry name" value="CYTB5RDTASE"/>
</dbReference>
<protein>
    <submittedName>
        <fullName evidence="14">Flavodoxin</fullName>
    </submittedName>
</protein>
<gene>
    <name evidence="14" type="ORF">A8L45_13605</name>
</gene>
<reference evidence="14 15" key="1">
    <citation type="submission" date="2016-05" db="EMBL/GenBank/DDBJ databases">
        <title>Genomic Taxonomy of the Vibrionaceae.</title>
        <authorList>
            <person name="Gomez-Gil B."/>
            <person name="Enciso-Ibarra J."/>
        </authorList>
    </citation>
    <scope>NUCLEOTIDE SEQUENCE [LARGE SCALE GENOMIC DNA]</scope>
    <source>
        <strain evidence="14 15">CAIM 1920</strain>
    </source>
</reference>
<dbReference type="GO" id="GO:0051537">
    <property type="term" value="F:2 iron, 2 sulfur cluster binding"/>
    <property type="evidence" value="ECO:0007669"/>
    <property type="project" value="UniProtKB-KW"/>
</dbReference>
<keyword evidence="15" id="KW-1185">Reference proteome</keyword>
<evidence type="ECO:0000259" key="12">
    <source>
        <dbReference type="PROSITE" id="PS51340"/>
    </source>
</evidence>
<evidence type="ECO:0000256" key="2">
    <source>
        <dbReference type="ARBA" id="ARBA00022630"/>
    </source>
</evidence>
<dbReference type="PROSITE" id="PS51384">
    <property type="entry name" value="FAD_FR"/>
    <property type="match status" value="1"/>
</dbReference>
<dbReference type="Pfam" id="PF03476">
    <property type="entry name" value="MOSC_N"/>
    <property type="match status" value="1"/>
</dbReference>
<keyword evidence="8" id="KW-0411">Iron-sulfur</keyword>
<dbReference type="AlphaFoldDB" id="A0A1C3EG40"/>
<dbReference type="PROSITE" id="PS51340">
    <property type="entry name" value="MOSC"/>
    <property type="match status" value="1"/>
</dbReference>
<dbReference type="InterPro" id="IPR011037">
    <property type="entry name" value="Pyrv_Knase-like_insert_dom_sf"/>
</dbReference>
<dbReference type="CDD" id="cd06215">
    <property type="entry name" value="FNR_iron_sulfur_binding_1"/>
    <property type="match status" value="1"/>
</dbReference>
<dbReference type="SUPFAM" id="SSF63380">
    <property type="entry name" value="Riboflavin synthase domain-like"/>
    <property type="match status" value="1"/>
</dbReference>
<dbReference type="EMBL" id="LYBM01000025">
    <property type="protein sequence ID" value="ODA32226.1"/>
    <property type="molecule type" value="Genomic_DNA"/>
</dbReference>
<keyword evidence="2" id="KW-0285">Flavoprotein</keyword>
<comment type="cofactor">
    <cofactor evidence="1">
        <name>FAD</name>
        <dbReference type="ChEBI" id="CHEBI:57692"/>
    </cofactor>
</comment>
<keyword evidence="7" id="KW-0408">Iron</keyword>
<name>A0A1C3EG40_9GAMM</name>
<evidence type="ECO:0000313" key="14">
    <source>
        <dbReference type="EMBL" id="ODA32226.1"/>
    </source>
</evidence>
<organism evidence="14 15">
    <name type="scientific">Veronia pacifica</name>
    <dbReference type="NCBI Taxonomy" id="1080227"/>
    <lineage>
        <taxon>Bacteria</taxon>
        <taxon>Pseudomonadati</taxon>
        <taxon>Pseudomonadota</taxon>
        <taxon>Gammaproteobacteria</taxon>
        <taxon>Vibrionales</taxon>
        <taxon>Vibrionaceae</taxon>
        <taxon>Veronia</taxon>
    </lineage>
</organism>
<feature type="domain" description="FAD-binding FR-type" evidence="13">
    <location>
        <begin position="277"/>
        <end position="380"/>
    </location>
</feature>
<evidence type="ECO:0000256" key="10">
    <source>
        <dbReference type="ARBA" id="ARBA00061434"/>
    </source>
</evidence>
<dbReference type="InterPro" id="IPR006058">
    <property type="entry name" value="2Fe2S_fd_BS"/>
</dbReference>
<dbReference type="Pfam" id="PF00111">
    <property type="entry name" value="Fer2"/>
    <property type="match status" value="1"/>
</dbReference>
<evidence type="ECO:0000256" key="1">
    <source>
        <dbReference type="ARBA" id="ARBA00001974"/>
    </source>
</evidence>
<dbReference type="InterPro" id="IPR036010">
    <property type="entry name" value="2Fe-2S_ferredoxin-like_sf"/>
</dbReference>
<dbReference type="PANTHER" id="PTHR47354">
    <property type="entry name" value="NADH OXIDOREDUCTASE HCR"/>
    <property type="match status" value="1"/>
</dbReference>
<dbReference type="PANTHER" id="PTHR47354:SF6">
    <property type="entry name" value="NADH OXIDOREDUCTASE HCR"/>
    <property type="match status" value="1"/>
</dbReference>
<evidence type="ECO:0000256" key="4">
    <source>
        <dbReference type="ARBA" id="ARBA00022723"/>
    </source>
</evidence>
<dbReference type="STRING" id="1080227.A8L45_13605"/>
<dbReference type="InterPro" id="IPR039261">
    <property type="entry name" value="FNR_nucleotide-bd"/>
</dbReference>
<evidence type="ECO:0000256" key="5">
    <source>
        <dbReference type="ARBA" id="ARBA00022827"/>
    </source>
</evidence>
<comment type="cofactor">
    <cofactor evidence="9">
        <name>[2Fe-2S] cluster</name>
        <dbReference type="ChEBI" id="CHEBI:190135"/>
    </cofactor>
</comment>
<evidence type="ECO:0000313" key="15">
    <source>
        <dbReference type="Proteomes" id="UP000094936"/>
    </source>
</evidence>
<feature type="domain" description="MOSC" evidence="12">
    <location>
        <begin position="120"/>
        <end position="264"/>
    </location>
</feature>
<dbReference type="Proteomes" id="UP000094936">
    <property type="component" value="Unassembled WGS sequence"/>
</dbReference>
<dbReference type="InterPro" id="IPR017938">
    <property type="entry name" value="Riboflavin_synthase-like_b-brl"/>
</dbReference>
<feature type="domain" description="2Fe-2S ferredoxin-type" evidence="11">
    <location>
        <begin position="524"/>
        <end position="609"/>
    </location>
</feature>
<evidence type="ECO:0000256" key="6">
    <source>
        <dbReference type="ARBA" id="ARBA00023002"/>
    </source>
</evidence>
<comment type="caution">
    <text evidence="14">The sequence shown here is derived from an EMBL/GenBank/DDBJ whole genome shotgun (WGS) entry which is preliminary data.</text>
</comment>
<dbReference type="SUPFAM" id="SSF50800">
    <property type="entry name" value="PK beta-barrel domain-like"/>
    <property type="match status" value="1"/>
</dbReference>
<proteinExistence type="inferred from homology"/>
<dbReference type="PRINTS" id="PR00371">
    <property type="entry name" value="FPNCR"/>
</dbReference>
<dbReference type="InterPro" id="IPR012675">
    <property type="entry name" value="Beta-grasp_dom_sf"/>
</dbReference>
<dbReference type="InterPro" id="IPR001433">
    <property type="entry name" value="OxRdtase_FAD/NAD-bd"/>
</dbReference>
<evidence type="ECO:0000256" key="3">
    <source>
        <dbReference type="ARBA" id="ARBA00022714"/>
    </source>
</evidence>
<dbReference type="Gene3D" id="3.40.50.80">
    <property type="entry name" value="Nucleotide-binding domain of ferredoxin-NADP reductase (FNR) module"/>
    <property type="match status" value="1"/>
</dbReference>
<dbReference type="GO" id="GO:0030170">
    <property type="term" value="F:pyridoxal phosphate binding"/>
    <property type="evidence" value="ECO:0007669"/>
    <property type="project" value="InterPro"/>
</dbReference>
<keyword evidence="3" id="KW-0001">2Fe-2S</keyword>
<dbReference type="InterPro" id="IPR005303">
    <property type="entry name" value="MOCOS_middle"/>
</dbReference>
<dbReference type="PROSITE" id="PS00197">
    <property type="entry name" value="2FE2S_FER_1"/>
    <property type="match status" value="1"/>
</dbReference>
<dbReference type="InterPro" id="IPR005302">
    <property type="entry name" value="MoCF_Sase_C"/>
</dbReference>
<evidence type="ECO:0000256" key="7">
    <source>
        <dbReference type="ARBA" id="ARBA00023004"/>
    </source>
</evidence>
<evidence type="ECO:0000259" key="13">
    <source>
        <dbReference type="PROSITE" id="PS51384"/>
    </source>
</evidence>
<dbReference type="PROSITE" id="PS51085">
    <property type="entry name" value="2FE2S_FER_2"/>
    <property type="match status" value="1"/>
</dbReference>
<evidence type="ECO:0000256" key="8">
    <source>
        <dbReference type="ARBA" id="ARBA00023014"/>
    </source>
</evidence>
<evidence type="ECO:0000256" key="9">
    <source>
        <dbReference type="ARBA" id="ARBA00034078"/>
    </source>
</evidence>